<keyword evidence="4" id="KW-1185">Reference proteome</keyword>
<proteinExistence type="inferred from homology"/>
<dbReference type="InterPro" id="IPR005064">
    <property type="entry name" value="BUG"/>
</dbReference>
<dbReference type="Gene3D" id="3.40.190.150">
    <property type="entry name" value="Bordetella uptake gene, domain 1"/>
    <property type="match status" value="1"/>
</dbReference>
<protein>
    <submittedName>
        <fullName evidence="3">ABC transporter substrate-binding protein</fullName>
    </submittedName>
</protein>
<reference evidence="3 4" key="1">
    <citation type="submission" date="2017-10" db="EMBL/GenBank/DDBJ databases">
        <title>Two draft genome sequences of Pusillimonas sp. strains isolated from a nitrate- and radionuclide-contaminated groundwater in Russia.</title>
        <authorList>
            <person name="Grouzdev D.S."/>
            <person name="Tourova T.P."/>
            <person name="Goeva M.A."/>
            <person name="Babich T.L."/>
            <person name="Sokolova D.S."/>
            <person name="Abdullin R."/>
            <person name="Poltaraus A.B."/>
            <person name="Toshchakov S.V."/>
            <person name="Nazina T.N."/>
        </authorList>
    </citation>
    <scope>NUCLEOTIDE SEQUENCE [LARGE SCALE GENOMIC DNA]</scope>
    <source>
        <strain evidence="3 4">JR1/69-3-13</strain>
    </source>
</reference>
<comment type="caution">
    <text evidence="3">The sequence shown here is derived from an EMBL/GenBank/DDBJ whole genome shotgun (WGS) entry which is preliminary data.</text>
</comment>
<name>A0A2N4U7H8_9BURK</name>
<sequence length="326" mass="33792">MKHYIALATISLAICGLGGASSALAESTYPERPIRLVVTSAPGSGLDTVARTISDDMGKALKQSVVVENKAGAAGIPGTKDILASTPNGYTLGLVSSNHAVNPSLNDSLPYDSVNGLTAITLLGHVPVVLAVPANSPYKTVQDLIDAAEQAPGSIDYGSSGAGSALHLASVLLETKARIKMMHIPYKGGSALTSDLISGQIDTAFLAVPTAYGQIKAGTLRALAVSTTKRLELLPDVATLDESGVKDYEYVPWIGLIGPPGLDKNITELLQKTVAGVIQLPHMKTKFDAQGFMPAGSTSDAFKQLIKDDVELSAKLVKQAGTNSKS</sequence>
<dbReference type="AlphaFoldDB" id="A0A2N4U7H8"/>
<keyword evidence="2" id="KW-0732">Signal</keyword>
<dbReference type="CDD" id="cd13578">
    <property type="entry name" value="PBP2_Bug27"/>
    <property type="match status" value="1"/>
</dbReference>
<dbReference type="OrthoDB" id="8678477at2"/>
<dbReference type="Proteomes" id="UP000234190">
    <property type="component" value="Unassembled WGS sequence"/>
</dbReference>
<dbReference type="InterPro" id="IPR042100">
    <property type="entry name" value="Bug_dom1"/>
</dbReference>
<evidence type="ECO:0000313" key="4">
    <source>
        <dbReference type="Proteomes" id="UP000234190"/>
    </source>
</evidence>
<accession>A0A2N4U7H8</accession>
<dbReference type="Pfam" id="PF03401">
    <property type="entry name" value="TctC"/>
    <property type="match status" value="1"/>
</dbReference>
<organism evidence="3 4">
    <name type="scientific">Pollutimonas subterranea</name>
    <dbReference type="NCBI Taxonomy" id="2045210"/>
    <lineage>
        <taxon>Bacteria</taxon>
        <taxon>Pseudomonadati</taxon>
        <taxon>Pseudomonadota</taxon>
        <taxon>Betaproteobacteria</taxon>
        <taxon>Burkholderiales</taxon>
        <taxon>Alcaligenaceae</taxon>
        <taxon>Pollutimonas</taxon>
    </lineage>
</organism>
<evidence type="ECO:0000256" key="2">
    <source>
        <dbReference type="SAM" id="SignalP"/>
    </source>
</evidence>
<feature type="chain" id="PRO_5014606818" evidence="2">
    <location>
        <begin position="26"/>
        <end position="326"/>
    </location>
</feature>
<dbReference type="EMBL" id="PDNW01000003">
    <property type="protein sequence ID" value="PLC50980.1"/>
    <property type="molecule type" value="Genomic_DNA"/>
</dbReference>
<comment type="similarity">
    <text evidence="1">Belongs to the UPF0065 (bug) family.</text>
</comment>
<evidence type="ECO:0000313" key="3">
    <source>
        <dbReference type="EMBL" id="PLC50980.1"/>
    </source>
</evidence>
<feature type="signal peptide" evidence="2">
    <location>
        <begin position="1"/>
        <end position="25"/>
    </location>
</feature>
<dbReference type="Gene3D" id="3.40.190.10">
    <property type="entry name" value="Periplasmic binding protein-like II"/>
    <property type="match status" value="1"/>
</dbReference>
<dbReference type="SUPFAM" id="SSF53850">
    <property type="entry name" value="Periplasmic binding protein-like II"/>
    <property type="match status" value="1"/>
</dbReference>
<gene>
    <name evidence="3" type="ORF">CR159_05135</name>
</gene>
<dbReference type="RefSeq" id="WP_102072932.1">
    <property type="nucleotide sequence ID" value="NZ_PDNW01000003.1"/>
</dbReference>
<dbReference type="PANTHER" id="PTHR42928">
    <property type="entry name" value="TRICARBOXYLATE-BINDING PROTEIN"/>
    <property type="match status" value="1"/>
</dbReference>
<evidence type="ECO:0000256" key="1">
    <source>
        <dbReference type="ARBA" id="ARBA00006987"/>
    </source>
</evidence>
<dbReference type="PIRSF" id="PIRSF017082">
    <property type="entry name" value="YflP"/>
    <property type="match status" value="1"/>
</dbReference>
<dbReference type="PANTHER" id="PTHR42928:SF5">
    <property type="entry name" value="BLR1237 PROTEIN"/>
    <property type="match status" value="1"/>
</dbReference>